<reference evidence="1" key="1">
    <citation type="submission" date="2021-10" db="EMBL/GenBank/DDBJ databases">
        <title>Melipona bicolor Genome sequencing and assembly.</title>
        <authorList>
            <person name="Araujo N.S."/>
            <person name="Arias M.C."/>
        </authorList>
    </citation>
    <scope>NUCLEOTIDE SEQUENCE</scope>
    <source>
        <strain evidence="1">USP_2M_L1-L4_2017</strain>
        <tissue evidence="1">Whole body</tissue>
    </source>
</reference>
<name>A0AA40GHL1_9HYME</name>
<dbReference type="AlphaFoldDB" id="A0AA40GHL1"/>
<organism evidence="1 2">
    <name type="scientific">Melipona bicolor</name>
    <dbReference type="NCBI Taxonomy" id="60889"/>
    <lineage>
        <taxon>Eukaryota</taxon>
        <taxon>Metazoa</taxon>
        <taxon>Ecdysozoa</taxon>
        <taxon>Arthropoda</taxon>
        <taxon>Hexapoda</taxon>
        <taxon>Insecta</taxon>
        <taxon>Pterygota</taxon>
        <taxon>Neoptera</taxon>
        <taxon>Endopterygota</taxon>
        <taxon>Hymenoptera</taxon>
        <taxon>Apocrita</taxon>
        <taxon>Aculeata</taxon>
        <taxon>Apoidea</taxon>
        <taxon>Anthophila</taxon>
        <taxon>Apidae</taxon>
        <taxon>Melipona</taxon>
    </lineage>
</organism>
<protein>
    <submittedName>
        <fullName evidence="1">Uncharacterized protein</fullName>
    </submittedName>
</protein>
<evidence type="ECO:0000313" key="2">
    <source>
        <dbReference type="Proteomes" id="UP001177670"/>
    </source>
</evidence>
<evidence type="ECO:0000313" key="1">
    <source>
        <dbReference type="EMBL" id="KAK1137892.1"/>
    </source>
</evidence>
<dbReference type="EMBL" id="JAHYIQ010000001">
    <property type="protein sequence ID" value="KAK1137892.1"/>
    <property type="molecule type" value="Genomic_DNA"/>
</dbReference>
<sequence length="74" mass="8427">FFKYRSLVTSERFTKDDSAFFRGEISRGNVNGKGDILSDQIPQIAKNFGENQTEIPKNGMEVLEKETESSKIPR</sequence>
<gene>
    <name evidence="1" type="ORF">K0M31_002386</name>
</gene>
<proteinExistence type="predicted"/>
<comment type="caution">
    <text evidence="1">The sequence shown here is derived from an EMBL/GenBank/DDBJ whole genome shotgun (WGS) entry which is preliminary data.</text>
</comment>
<dbReference type="Proteomes" id="UP001177670">
    <property type="component" value="Unassembled WGS sequence"/>
</dbReference>
<accession>A0AA40GHL1</accession>
<keyword evidence="2" id="KW-1185">Reference proteome</keyword>
<feature type="non-terminal residue" evidence="1">
    <location>
        <position position="1"/>
    </location>
</feature>